<dbReference type="InterPro" id="IPR032714">
    <property type="entry name" value="DZIP1_N"/>
</dbReference>
<evidence type="ECO:0000256" key="8">
    <source>
        <dbReference type="ARBA" id="ARBA00023054"/>
    </source>
</evidence>
<feature type="compositionally biased region" description="Basic and acidic residues" evidence="13">
    <location>
        <begin position="506"/>
        <end position="518"/>
    </location>
</feature>
<feature type="region of interest" description="Disordered" evidence="13">
    <location>
        <begin position="266"/>
        <end position="285"/>
    </location>
</feature>
<evidence type="ECO:0000256" key="1">
    <source>
        <dbReference type="ARBA" id="ARBA00004114"/>
    </source>
</evidence>
<dbReference type="GO" id="GO:0036064">
    <property type="term" value="C:ciliary basal body"/>
    <property type="evidence" value="ECO:0007669"/>
    <property type="project" value="TreeGrafter"/>
</dbReference>
<feature type="compositionally biased region" description="Low complexity" evidence="13">
    <location>
        <begin position="704"/>
        <end position="715"/>
    </location>
</feature>
<organism evidence="15 16">
    <name type="scientific">Pleuronectes platessa</name>
    <name type="common">European plaice</name>
    <dbReference type="NCBI Taxonomy" id="8262"/>
    <lineage>
        <taxon>Eukaryota</taxon>
        <taxon>Metazoa</taxon>
        <taxon>Chordata</taxon>
        <taxon>Craniata</taxon>
        <taxon>Vertebrata</taxon>
        <taxon>Euteleostomi</taxon>
        <taxon>Actinopterygii</taxon>
        <taxon>Neopterygii</taxon>
        <taxon>Teleostei</taxon>
        <taxon>Neoteleostei</taxon>
        <taxon>Acanthomorphata</taxon>
        <taxon>Carangaria</taxon>
        <taxon>Pleuronectiformes</taxon>
        <taxon>Pleuronectoidei</taxon>
        <taxon>Pleuronectidae</taxon>
        <taxon>Pleuronectes</taxon>
    </lineage>
</organism>
<feature type="compositionally biased region" description="Basic and acidic residues" evidence="13">
    <location>
        <begin position="270"/>
        <end position="285"/>
    </location>
</feature>
<proteinExistence type="inferred from homology"/>
<feature type="compositionally biased region" description="Polar residues" evidence="13">
    <location>
        <begin position="681"/>
        <end position="691"/>
    </location>
</feature>
<dbReference type="PROSITE" id="PS00028">
    <property type="entry name" value="ZINC_FINGER_C2H2_1"/>
    <property type="match status" value="1"/>
</dbReference>
<evidence type="ECO:0000256" key="7">
    <source>
        <dbReference type="ARBA" id="ARBA00022833"/>
    </source>
</evidence>
<dbReference type="InterPro" id="IPR058883">
    <property type="entry name" value="DZIP1_dom"/>
</dbReference>
<evidence type="ECO:0000256" key="4">
    <source>
        <dbReference type="ARBA" id="ARBA00022490"/>
    </source>
</evidence>
<feature type="compositionally biased region" description="Polar residues" evidence="13">
    <location>
        <begin position="761"/>
        <end position="772"/>
    </location>
</feature>
<evidence type="ECO:0000256" key="11">
    <source>
        <dbReference type="PROSITE-ProRule" id="PRU00042"/>
    </source>
</evidence>
<dbReference type="InterPro" id="IPR013087">
    <property type="entry name" value="Znf_C2H2_type"/>
</dbReference>
<keyword evidence="10" id="KW-0966">Cell projection</keyword>
<keyword evidence="6 11" id="KW-0863">Zinc-finger</keyword>
<dbReference type="GO" id="GO:0005737">
    <property type="term" value="C:cytoplasm"/>
    <property type="evidence" value="ECO:0007669"/>
    <property type="project" value="TreeGrafter"/>
</dbReference>
<evidence type="ECO:0000313" key="16">
    <source>
        <dbReference type="Proteomes" id="UP001153269"/>
    </source>
</evidence>
<sequence>MNKLLEKHPAIHDTRGRCPGLHGNVADAQPRAGGGTREQQPLIERLLPVEAQEPAEMPFHNGIYYPYTSDTPGTHSSAGIQSLLNSPLSHYSVPAAGMTPSSGTPTVPPFKFRRRGETVDWRRIHTVDINLVISQLDIDALQDHINTVTFCSLDGERCQQCRSPVDPGLLKLLQLAQLSVEWLLHCQEVLSLNLHAAEERLEAARKEHKQLLEQQSEQEEKVKALKEELVLKGKVVSDLQSKLLLSSHKCPICKKGFFTPQFLQSHMQRRHPEDHESQLQSESEKKSQIEILKMEISGLRELNVHLQQNLQLKTAQEKEQLSKLNDLERERDHLKAEEMARIERKIEDTRDGMRREMESMYNRNVQAVNALNQNQISKLETSADSAHSQTQIIQKLEQQLKKQDKMWESMLQKNKEQHKSEKNQLLEELSRIQSSVTGEQERSQQLQQEMGRKLQEKQQTIKAQREQIRNISSNTPIKVVEVPVVVSAPAPEPKPKRVVLDSSSASERRPEPVPEKKPSPRVTASALKRNPSIKKEMRRELEHAATKNLEDLGVKPNQSGVKNREFTSIIAKVHSKQDQVAKGMPGYWPSREEISRRLDEKMSTENDERSSSRDSGSIQTGSSRQTVQDPPASAEGQEHHPTQNVYAQHKAAPRTFTLISDEDSDEEDTEEKQPPKPQRARSAQTRMNQATPVHIRAGKASPVQTRQTFSSSTQQPWGSVGVVTKTAVKKMESDDDDEDDDDDDDKEEWSEVSELLEIDSKQLQGYRDQNGNVDKRNFKKDKKITVLAKEVEQKFAERTAKRPAGGVSILRGRRDEVQELMYTDLEESQDWLVSSSEDEQEVSKPAQGSGPMRKSLDSSSTSVWGTSTGKAPRSGLTEAGTGSTLKSSLFSLGDFSDSEETNNKPSRHYS</sequence>
<keyword evidence="4" id="KW-0963">Cytoplasm</keyword>
<feature type="region of interest" description="Disordered" evidence="13">
    <location>
        <begin position="1"/>
        <end position="38"/>
    </location>
</feature>
<feature type="region of interest" description="Disordered" evidence="13">
    <location>
        <begin position="433"/>
        <end position="467"/>
    </location>
</feature>
<evidence type="ECO:0000256" key="6">
    <source>
        <dbReference type="ARBA" id="ARBA00022771"/>
    </source>
</evidence>
<feature type="compositionally biased region" description="Low complexity" evidence="13">
    <location>
        <begin position="857"/>
        <end position="868"/>
    </location>
</feature>
<comment type="caution">
    <text evidence="15">The sequence shown here is derived from an EMBL/GenBank/DDBJ whole genome shotgun (WGS) entry which is preliminary data.</text>
</comment>
<keyword evidence="16" id="KW-1185">Reference proteome</keyword>
<gene>
    <name evidence="15" type="ORF">PLEPLA_LOCUS21587</name>
</gene>
<protein>
    <recommendedName>
        <fullName evidence="14">C2H2-type domain-containing protein</fullName>
    </recommendedName>
</protein>
<evidence type="ECO:0000256" key="13">
    <source>
        <dbReference type="SAM" id="MobiDB-lite"/>
    </source>
</evidence>
<reference evidence="15" key="1">
    <citation type="submission" date="2020-03" db="EMBL/GenBank/DDBJ databases">
        <authorList>
            <person name="Weist P."/>
        </authorList>
    </citation>
    <scope>NUCLEOTIDE SEQUENCE</scope>
</reference>
<comment type="subcellular location">
    <subcellularLocation>
        <location evidence="2">Cytoplasm</location>
        <location evidence="2">Cytoskeleton</location>
        <location evidence="2">Cilium basal body</location>
    </subcellularLocation>
    <subcellularLocation>
        <location evidence="1">Cytoplasm</location>
        <location evidence="1">Cytoskeleton</location>
        <location evidence="1">Microtubule organizing center</location>
        <location evidence="1">Centrosome</location>
        <location evidence="1">Centriole</location>
    </subcellularLocation>
</comment>
<keyword evidence="7" id="KW-0862">Zinc</keyword>
<feature type="domain" description="C2H2-type" evidence="14">
    <location>
        <begin position="248"/>
        <end position="276"/>
    </location>
</feature>
<evidence type="ECO:0000256" key="5">
    <source>
        <dbReference type="ARBA" id="ARBA00022723"/>
    </source>
</evidence>
<evidence type="ECO:0000256" key="9">
    <source>
        <dbReference type="ARBA" id="ARBA00023212"/>
    </source>
</evidence>
<feature type="compositionally biased region" description="Polar residues" evidence="13">
    <location>
        <begin position="433"/>
        <end position="448"/>
    </location>
</feature>
<feature type="region of interest" description="Disordered" evidence="13">
    <location>
        <begin position="827"/>
        <end position="910"/>
    </location>
</feature>
<keyword evidence="9" id="KW-0206">Cytoskeleton</keyword>
<evidence type="ECO:0000256" key="12">
    <source>
        <dbReference type="SAM" id="Coils"/>
    </source>
</evidence>
<evidence type="ECO:0000256" key="10">
    <source>
        <dbReference type="ARBA" id="ARBA00023273"/>
    </source>
</evidence>
<accession>A0A9N7UNU4</accession>
<feature type="compositionally biased region" description="Acidic residues" evidence="13">
    <location>
        <begin position="660"/>
        <end position="670"/>
    </location>
</feature>
<dbReference type="Pfam" id="PF13815">
    <property type="entry name" value="Dzip-like_N"/>
    <property type="match status" value="1"/>
</dbReference>
<evidence type="ECO:0000259" key="14">
    <source>
        <dbReference type="PROSITE" id="PS50157"/>
    </source>
</evidence>
<feature type="compositionally biased region" description="Polar residues" evidence="13">
    <location>
        <begin position="613"/>
        <end position="628"/>
    </location>
</feature>
<dbReference type="PROSITE" id="PS50157">
    <property type="entry name" value="ZINC_FINGER_C2H2_2"/>
    <property type="match status" value="1"/>
</dbReference>
<dbReference type="AlphaFoldDB" id="A0A9N7UNU4"/>
<comment type="similarity">
    <text evidence="3">Belongs to the DZIP C2H2-type zinc-finger protein family.</text>
</comment>
<feature type="coiled-coil region" evidence="12">
    <location>
        <begin position="289"/>
        <end position="337"/>
    </location>
</feature>
<dbReference type="SMART" id="SM00355">
    <property type="entry name" value="ZnF_C2H2"/>
    <property type="match status" value="1"/>
</dbReference>
<dbReference type="EMBL" id="CADEAL010001561">
    <property type="protein sequence ID" value="CAB1433496.1"/>
    <property type="molecule type" value="Genomic_DNA"/>
</dbReference>
<feature type="compositionally biased region" description="Basic and acidic residues" evidence="13">
    <location>
        <begin position="590"/>
        <end position="612"/>
    </location>
</feature>
<evidence type="ECO:0000256" key="3">
    <source>
        <dbReference type="ARBA" id="ARBA00009131"/>
    </source>
</evidence>
<dbReference type="GO" id="GO:0008270">
    <property type="term" value="F:zinc ion binding"/>
    <property type="evidence" value="ECO:0007669"/>
    <property type="project" value="UniProtKB-KW"/>
</dbReference>
<keyword evidence="8 12" id="KW-0175">Coiled coil</keyword>
<feature type="region of interest" description="Disordered" evidence="13">
    <location>
        <begin position="794"/>
        <end position="813"/>
    </location>
</feature>
<dbReference type="GO" id="GO:0060271">
    <property type="term" value="P:cilium assembly"/>
    <property type="evidence" value="ECO:0007669"/>
    <property type="project" value="TreeGrafter"/>
</dbReference>
<dbReference type="Pfam" id="PF25977">
    <property type="entry name" value="DZIP1"/>
    <property type="match status" value="1"/>
</dbReference>
<feature type="compositionally biased region" description="Basic and acidic residues" evidence="13">
    <location>
        <begin position="1"/>
        <end position="16"/>
    </location>
</feature>
<feature type="region of interest" description="Disordered" evidence="13">
    <location>
        <begin position="576"/>
        <end position="781"/>
    </location>
</feature>
<keyword evidence="5" id="KW-0479">Metal-binding</keyword>
<dbReference type="PANTHER" id="PTHR21502">
    <property type="entry name" value="ZINC FINGER PROTEIN DZIP1"/>
    <property type="match status" value="1"/>
</dbReference>
<evidence type="ECO:0000256" key="2">
    <source>
        <dbReference type="ARBA" id="ARBA00004120"/>
    </source>
</evidence>
<dbReference type="PANTHER" id="PTHR21502:SF5">
    <property type="entry name" value="CILIUM ASSEMBLY PROTEIN DZIP1"/>
    <property type="match status" value="1"/>
</dbReference>
<feature type="compositionally biased region" description="Basic and acidic residues" evidence="13">
    <location>
        <begin position="533"/>
        <end position="553"/>
    </location>
</feature>
<dbReference type="InterPro" id="IPR051241">
    <property type="entry name" value="DZIP_RILPL"/>
</dbReference>
<feature type="coiled-coil region" evidence="12">
    <location>
        <begin position="187"/>
        <end position="232"/>
    </location>
</feature>
<dbReference type="GO" id="GO:0005814">
    <property type="term" value="C:centriole"/>
    <property type="evidence" value="ECO:0007669"/>
    <property type="project" value="UniProtKB-SubCell"/>
</dbReference>
<dbReference type="Gene3D" id="3.30.160.60">
    <property type="entry name" value="Classic Zinc Finger"/>
    <property type="match status" value="1"/>
</dbReference>
<feature type="region of interest" description="Disordered" evidence="13">
    <location>
        <begin position="489"/>
        <end position="562"/>
    </location>
</feature>
<name>A0A9N7UNU4_PLEPL</name>
<feature type="compositionally biased region" description="Acidic residues" evidence="13">
    <location>
        <begin position="733"/>
        <end position="757"/>
    </location>
</feature>
<evidence type="ECO:0000313" key="15">
    <source>
        <dbReference type="EMBL" id="CAB1433496.1"/>
    </source>
</evidence>
<dbReference type="Proteomes" id="UP001153269">
    <property type="component" value="Unassembled WGS sequence"/>
</dbReference>